<dbReference type="Pfam" id="PF26595">
    <property type="entry name" value="A_ENA"/>
    <property type="match status" value="1"/>
</dbReference>
<reference evidence="1 2" key="1">
    <citation type="submission" date="2020-08" db="EMBL/GenBank/DDBJ databases">
        <title>Cohnella phylogeny.</title>
        <authorList>
            <person name="Dunlap C."/>
        </authorList>
    </citation>
    <scope>NUCLEOTIDE SEQUENCE [LARGE SCALE GENOMIC DNA]</scope>
    <source>
        <strain evidence="1 2">DSM 28246</strain>
    </source>
</reference>
<evidence type="ECO:0000313" key="2">
    <source>
        <dbReference type="Proteomes" id="UP000547209"/>
    </source>
</evidence>
<sequence length="119" mass="13336">MVQQDAVSSRDARALAKYKLPNEKRPSTRGDVLLEMLEAVASQETAISHFLHAEAMKIQAFTGPDGEFPTAPSNQQINEFQTSVTRMIESLADIQRLMLRTVECAQSLLNDRERADDDE</sequence>
<dbReference type="Proteomes" id="UP000547209">
    <property type="component" value="Unassembled WGS sequence"/>
</dbReference>
<evidence type="ECO:0000313" key="1">
    <source>
        <dbReference type="EMBL" id="MBB6675154.1"/>
    </source>
</evidence>
<dbReference type="RefSeq" id="WP_185673012.1">
    <property type="nucleotide sequence ID" value="NZ_JACJVP010000064.1"/>
</dbReference>
<comment type="caution">
    <text evidence="1">The sequence shown here is derived from an EMBL/GenBank/DDBJ whole genome shotgun (WGS) entry which is preliminary data.</text>
</comment>
<proteinExistence type="predicted"/>
<name>A0A7X0RZY7_9BACL</name>
<organism evidence="1 2">
    <name type="scientific">Cohnella nanjingensis</name>
    <dbReference type="NCBI Taxonomy" id="1387779"/>
    <lineage>
        <taxon>Bacteria</taxon>
        <taxon>Bacillati</taxon>
        <taxon>Bacillota</taxon>
        <taxon>Bacilli</taxon>
        <taxon>Bacillales</taxon>
        <taxon>Paenibacillaceae</taxon>
        <taxon>Cohnella</taxon>
    </lineage>
</organism>
<gene>
    <name evidence="1" type="ORF">H7C19_31280</name>
</gene>
<accession>A0A7X0RZY7</accession>
<dbReference type="AlphaFoldDB" id="A0A7X0RZY7"/>
<dbReference type="InterPro" id="IPR058705">
    <property type="entry name" value="A_ENA"/>
</dbReference>
<keyword evidence="2" id="KW-1185">Reference proteome</keyword>
<protein>
    <submittedName>
        <fullName evidence="1">Uncharacterized protein</fullName>
    </submittedName>
</protein>
<dbReference type="EMBL" id="JACJVP010000064">
    <property type="protein sequence ID" value="MBB6675154.1"/>
    <property type="molecule type" value="Genomic_DNA"/>
</dbReference>